<dbReference type="GO" id="GO:0015035">
    <property type="term" value="F:protein-disulfide reductase activity"/>
    <property type="evidence" value="ECO:0007669"/>
    <property type="project" value="TreeGrafter"/>
</dbReference>
<feature type="signal peptide" evidence="2">
    <location>
        <begin position="1"/>
        <end position="24"/>
    </location>
</feature>
<dbReference type="Pfam" id="PF13180">
    <property type="entry name" value="PDZ_2"/>
    <property type="match status" value="1"/>
</dbReference>
<sequence length="430" mass="48683">MMKKYVFFVLILFIFYVGPSSAEANSNEAREHFIKGKKILESALSPLDFVNAEMEFEKAIELAPDWAEAYYNLALISAEIGKQVKAIRSFERYLEITKNPADKSEVLLEISKLKKIRETKRRIGLSGISIVALQDGVYLMNVLPGSKIEKAGFKTGDKIIEVNKRSTIGIKLEDFYKLIETPFEDPGLQARFSIYAKRTGIENIVGITIIRGGKQQVIPTSLDVFKSNVYEIEEDEFEDEVIRNSMPTFVVFWADWCTYCIKFTSVMEQIAEKYKGKVTVVSINIQNNKKISEKFKIQAIPTTILFKDSRQLNSVTGYKNESDIEKLLTSQNVKEDFKLKASDYKGDDIYVVYVIPNSSAYKSGIKPGDIIKKINGIDISKNAREFITLINDLPEGENIFTILRDGVEINLSVTLPPKGTKGRLGLQIRQ</sequence>
<dbReference type="EMBL" id="AP014945">
    <property type="protein sequence ID" value="BAU23145.1"/>
    <property type="molecule type" value="Genomic_DNA"/>
</dbReference>
<evidence type="ECO:0000313" key="5">
    <source>
        <dbReference type="EMBL" id="BAU23145.1"/>
    </source>
</evidence>
<proteinExistence type="predicted"/>
<dbReference type="InterPro" id="IPR036034">
    <property type="entry name" value="PDZ_sf"/>
</dbReference>
<dbReference type="InterPro" id="IPR019734">
    <property type="entry name" value="TPR_rpt"/>
</dbReference>
<evidence type="ECO:0000313" key="6">
    <source>
        <dbReference type="Proteomes" id="UP000068196"/>
    </source>
</evidence>
<dbReference type="SUPFAM" id="SSF52833">
    <property type="entry name" value="Thioredoxin-like"/>
    <property type="match status" value="1"/>
</dbReference>
<accession>A0A0U5AZH9</accession>
<dbReference type="PROSITE" id="PS50005">
    <property type="entry name" value="TPR"/>
    <property type="match status" value="1"/>
</dbReference>
<dbReference type="GO" id="GO:0005737">
    <property type="term" value="C:cytoplasm"/>
    <property type="evidence" value="ECO:0007669"/>
    <property type="project" value="TreeGrafter"/>
</dbReference>
<dbReference type="InterPro" id="IPR011990">
    <property type="entry name" value="TPR-like_helical_dom_sf"/>
</dbReference>
<dbReference type="Pfam" id="PF00085">
    <property type="entry name" value="Thioredoxin"/>
    <property type="match status" value="1"/>
</dbReference>
<dbReference type="PROSITE" id="PS51352">
    <property type="entry name" value="THIOREDOXIN_2"/>
    <property type="match status" value="1"/>
</dbReference>
<dbReference type="Gene3D" id="2.30.42.10">
    <property type="match status" value="2"/>
</dbReference>
<dbReference type="PROSITE" id="PS50106">
    <property type="entry name" value="PDZ"/>
    <property type="match status" value="2"/>
</dbReference>
<reference evidence="6" key="2">
    <citation type="journal article" date="2016" name="Int. J. Syst. Evol. Microbiol.">
        <title>Caldimicrobium thiodismutans sp. nov., a sulfur-disproportionating bacterium isolated from a hot spring.</title>
        <authorList>
            <person name="Kojima H."/>
            <person name="Umezawa K."/>
            <person name="Fukui M."/>
        </authorList>
    </citation>
    <scope>NUCLEOTIDE SEQUENCE [LARGE SCALE GENOMIC DNA]</scope>
    <source>
        <strain evidence="6">TF1</strain>
    </source>
</reference>
<dbReference type="STRING" id="1653476.THC_0754"/>
<feature type="chain" id="PRO_5006854963" evidence="2">
    <location>
        <begin position="25"/>
        <end position="430"/>
    </location>
</feature>
<evidence type="ECO:0000256" key="2">
    <source>
        <dbReference type="SAM" id="SignalP"/>
    </source>
</evidence>
<dbReference type="KEGG" id="cthi:THC_0754"/>
<gene>
    <name evidence="5" type="ORF">THC_0754</name>
</gene>
<feature type="domain" description="PDZ" evidence="3">
    <location>
        <begin position="349"/>
        <end position="417"/>
    </location>
</feature>
<dbReference type="InterPro" id="IPR001478">
    <property type="entry name" value="PDZ"/>
</dbReference>
<dbReference type="Gene3D" id="1.25.40.10">
    <property type="entry name" value="Tetratricopeptide repeat domain"/>
    <property type="match status" value="1"/>
</dbReference>
<dbReference type="SUPFAM" id="SSF50156">
    <property type="entry name" value="PDZ domain-like"/>
    <property type="match status" value="2"/>
</dbReference>
<feature type="domain" description="PDZ" evidence="3">
    <location>
        <begin position="115"/>
        <end position="180"/>
    </location>
</feature>
<keyword evidence="2" id="KW-0732">Signal</keyword>
<dbReference type="GO" id="GO:0006950">
    <property type="term" value="P:response to stress"/>
    <property type="evidence" value="ECO:0007669"/>
    <property type="project" value="UniProtKB-ARBA"/>
</dbReference>
<dbReference type="InterPro" id="IPR013766">
    <property type="entry name" value="Thioredoxin_domain"/>
</dbReference>
<dbReference type="Gene3D" id="3.40.30.10">
    <property type="entry name" value="Glutaredoxin"/>
    <property type="match status" value="1"/>
</dbReference>
<name>A0A0U5AZH9_9BACT</name>
<organism evidence="5 6">
    <name type="scientific">Caldimicrobium thiodismutans</name>
    <dbReference type="NCBI Taxonomy" id="1653476"/>
    <lineage>
        <taxon>Bacteria</taxon>
        <taxon>Pseudomonadati</taxon>
        <taxon>Thermodesulfobacteriota</taxon>
        <taxon>Thermodesulfobacteria</taxon>
        <taxon>Thermodesulfobacteriales</taxon>
        <taxon>Thermodesulfobacteriaceae</taxon>
        <taxon>Caldimicrobium</taxon>
    </lineage>
</organism>
<reference evidence="5 6" key="1">
    <citation type="journal article" date="2016" name="Int. J. Syst. Evol. Microbiol.">
        <title>Caldimicrobium thiodismutans sp. nov., a sulfur-disproportionating bacterium isolated from a hot spring, and emended description of the genus Caldimicrobium.</title>
        <authorList>
            <person name="Kojima H."/>
            <person name="Umezawa K."/>
            <person name="Fukui M."/>
        </authorList>
    </citation>
    <scope>NUCLEOTIDE SEQUENCE [LARGE SCALE GENOMIC DNA]</scope>
    <source>
        <strain evidence="5 6">TF1</strain>
    </source>
</reference>
<dbReference type="CDD" id="cd02947">
    <property type="entry name" value="TRX_family"/>
    <property type="match status" value="1"/>
</dbReference>
<dbReference type="PANTHER" id="PTHR45663:SF11">
    <property type="entry name" value="GEO12009P1"/>
    <property type="match status" value="1"/>
</dbReference>
<dbReference type="PANTHER" id="PTHR45663">
    <property type="entry name" value="GEO12009P1"/>
    <property type="match status" value="1"/>
</dbReference>
<dbReference type="AlphaFoldDB" id="A0A0U5AZH9"/>
<feature type="domain" description="Thioredoxin" evidence="4">
    <location>
        <begin position="210"/>
        <end position="333"/>
    </location>
</feature>
<dbReference type="SMART" id="SM00228">
    <property type="entry name" value="PDZ"/>
    <property type="match status" value="2"/>
</dbReference>
<dbReference type="OrthoDB" id="9790390at2"/>
<dbReference type="InterPro" id="IPR036249">
    <property type="entry name" value="Thioredoxin-like_sf"/>
</dbReference>
<keyword evidence="6" id="KW-1185">Reference proteome</keyword>
<evidence type="ECO:0000259" key="3">
    <source>
        <dbReference type="PROSITE" id="PS50106"/>
    </source>
</evidence>
<dbReference type="Proteomes" id="UP000068196">
    <property type="component" value="Chromosome"/>
</dbReference>
<feature type="repeat" description="TPR" evidence="1">
    <location>
        <begin position="67"/>
        <end position="100"/>
    </location>
</feature>
<dbReference type="SUPFAM" id="SSF48452">
    <property type="entry name" value="TPR-like"/>
    <property type="match status" value="1"/>
</dbReference>
<keyword evidence="1" id="KW-0802">TPR repeat</keyword>
<dbReference type="Pfam" id="PF00595">
    <property type="entry name" value="PDZ"/>
    <property type="match status" value="1"/>
</dbReference>
<evidence type="ECO:0000259" key="4">
    <source>
        <dbReference type="PROSITE" id="PS51352"/>
    </source>
</evidence>
<protein>
    <submittedName>
        <fullName evidence="5">Thioredoxin</fullName>
    </submittedName>
</protein>
<evidence type="ECO:0000256" key="1">
    <source>
        <dbReference type="PROSITE-ProRule" id="PRU00339"/>
    </source>
</evidence>